<evidence type="ECO:0000313" key="2">
    <source>
        <dbReference type="Proteomes" id="UP001234297"/>
    </source>
</evidence>
<dbReference type="EMBL" id="CM056811">
    <property type="protein sequence ID" value="KAJ8636598.1"/>
    <property type="molecule type" value="Genomic_DNA"/>
</dbReference>
<accession>A0ACC2LTS1</accession>
<gene>
    <name evidence="1" type="ORF">MRB53_010865</name>
</gene>
<proteinExistence type="predicted"/>
<dbReference type="Proteomes" id="UP001234297">
    <property type="component" value="Chromosome 3"/>
</dbReference>
<name>A0ACC2LTS1_PERAE</name>
<sequence length="320" mass="37693">MYSFQDQPMLFISQDFQYPVSLEAHQEDEDWENVIKRHHNIYLYSNNTEEEETYLETKAEEFEVGWTETIQNSGFLYYEPGPLTQPRTPPRLENHTIIRILSKASKLVVREEDQHEEDKIQNKTSPAIERRKKCRKLKRIVEEDQDEVLLKTRNANNIRIDISENEGREPAAAAKPVENTKNRTLRVRFRDPDATESSSDDNDFVSRQNRRNCIQEICIPIKNSGLKFKKLEANVERFRRNNLLESLLMKTPCPKKKRSKRRKRSIIKEDGIFSFLSSPLSVLNFEIPGPIPDFQDLYSSVGNRIDNFFDDCPEYIYLNQ</sequence>
<evidence type="ECO:0000313" key="1">
    <source>
        <dbReference type="EMBL" id="KAJ8636598.1"/>
    </source>
</evidence>
<organism evidence="1 2">
    <name type="scientific">Persea americana</name>
    <name type="common">Avocado</name>
    <dbReference type="NCBI Taxonomy" id="3435"/>
    <lineage>
        <taxon>Eukaryota</taxon>
        <taxon>Viridiplantae</taxon>
        <taxon>Streptophyta</taxon>
        <taxon>Embryophyta</taxon>
        <taxon>Tracheophyta</taxon>
        <taxon>Spermatophyta</taxon>
        <taxon>Magnoliopsida</taxon>
        <taxon>Magnoliidae</taxon>
        <taxon>Laurales</taxon>
        <taxon>Lauraceae</taxon>
        <taxon>Persea</taxon>
    </lineage>
</organism>
<comment type="caution">
    <text evidence="1">The sequence shown here is derived from an EMBL/GenBank/DDBJ whole genome shotgun (WGS) entry which is preliminary data.</text>
</comment>
<reference evidence="1 2" key="1">
    <citation type="journal article" date="2022" name="Hortic Res">
        <title>A haplotype resolved chromosomal level avocado genome allows analysis of novel avocado genes.</title>
        <authorList>
            <person name="Nath O."/>
            <person name="Fletcher S.J."/>
            <person name="Hayward A."/>
            <person name="Shaw L.M."/>
            <person name="Masouleh A.K."/>
            <person name="Furtado A."/>
            <person name="Henry R.J."/>
            <person name="Mitter N."/>
        </authorList>
    </citation>
    <scope>NUCLEOTIDE SEQUENCE [LARGE SCALE GENOMIC DNA]</scope>
    <source>
        <strain evidence="2">cv. Hass</strain>
    </source>
</reference>
<protein>
    <submittedName>
        <fullName evidence="1">Uncharacterized protein</fullName>
    </submittedName>
</protein>
<keyword evidence="2" id="KW-1185">Reference proteome</keyword>